<feature type="DNA-binding region" description="H-T-H motif" evidence="4">
    <location>
        <begin position="47"/>
        <end position="66"/>
    </location>
</feature>
<accession>A0ABW8AVS8</accession>
<evidence type="ECO:0000256" key="1">
    <source>
        <dbReference type="ARBA" id="ARBA00023015"/>
    </source>
</evidence>
<dbReference type="Gene3D" id="1.10.357.10">
    <property type="entry name" value="Tetracycline Repressor, domain 2"/>
    <property type="match status" value="1"/>
</dbReference>
<feature type="domain" description="HTH tetR-type" evidence="6">
    <location>
        <begin position="24"/>
        <end position="84"/>
    </location>
</feature>
<evidence type="ECO:0000256" key="5">
    <source>
        <dbReference type="SAM" id="MobiDB-lite"/>
    </source>
</evidence>
<dbReference type="PANTHER" id="PTHR30055">
    <property type="entry name" value="HTH-TYPE TRANSCRIPTIONAL REGULATOR RUTR"/>
    <property type="match status" value="1"/>
</dbReference>
<evidence type="ECO:0000313" key="8">
    <source>
        <dbReference type="Proteomes" id="UP001612915"/>
    </source>
</evidence>
<dbReference type="Proteomes" id="UP001612915">
    <property type="component" value="Unassembled WGS sequence"/>
</dbReference>
<evidence type="ECO:0000256" key="4">
    <source>
        <dbReference type="PROSITE-ProRule" id="PRU00335"/>
    </source>
</evidence>
<comment type="caution">
    <text evidence="7">The sequence shown here is derived from an EMBL/GenBank/DDBJ whole genome shotgun (WGS) entry which is preliminary data.</text>
</comment>
<name>A0ABW8AVS8_9ACTN</name>
<dbReference type="PANTHER" id="PTHR30055:SF234">
    <property type="entry name" value="HTH-TYPE TRANSCRIPTIONAL REGULATOR BETI"/>
    <property type="match status" value="1"/>
</dbReference>
<feature type="compositionally biased region" description="Polar residues" evidence="5">
    <location>
        <begin position="1"/>
        <end position="11"/>
    </location>
</feature>
<dbReference type="SUPFAM" id="SSF46689">
    <property type="entry name" value="Homeodomain-like"/>
    <property type="match status" value="1"/>
</dbReference>
<keyword evidence="3" id="KW-0804">Transcription</keyword>
<keyword evidence="1" id="KW-0805">Transcription regulation</keyword>
<protein>
    <submittedName>
        <fullName evidence="7">TetR/AcrR family transcriptional regulator</fullName>
    </submittedName>
</protein>
<dbReference type="InterPro" id="IPR050109">
    <property type="entry name" value="HTH-type_TetR-like_transc_reg"/>
</dbReference>
<dbReference type="InterPro" id="IPR001647">
    <property type="entry name" value="HTH_TetR"/>
</dbReference>
<organism evidence="7 8">
    <name type="scientific">Spongisporangium articulatum</name>
    <dbReference type="NCBI Taxonomy" id="3362603"/>
    <lineage>
        <taxon>Bacteria</taxon>
        <taxon>Bacillati</taxon>
        <taxon>Actinomycetota</taxon>
        <taxon>Actinomycetes</taxon>
        <taxon>Kineosporiales</taxon>
        <taxon>Kineosporiaceae</taxon>
        <taxon>Spongisporangium</taxon>
    </lineage>
</organism>
<dbReference type="RefSeq" id="WP_398284331.1">
    <property type="nucleotide sequence ID" value="NZ_JBITLV010000009.1"/>
</dbReference>
<feature type="region of interest" description="Disordered" evidence="5">
    <location>
        <begin position="1"/>
        <end position="21"/>
    </location>
</feature>
<dbReference type="Pfam" id="PF00440">
    <property type="entry name" value="TetR_N"/>
    <property type="match status" value="1"/>
</dbReference>
<evidence type="ECO:0000313" key="7">
    <source>
        <dbReference type="EMBL" id="MFI7589727.1"/>
    </source>
</evidence>
<evidence type="ECO:0000256" key="3">
    <source>
        <dbReference type="ARBA" id="ARBA00023163"/>
    </source>
</evidence>
<sequence length="212" mass="23140">MTENSAVQPSAVNAKGTRLNRRGQQTRETLLRTAVRCLAEGGPDAVSANRVAREAGLTWGTVQHQFGDSDALWAAVIESIAARGWDLLPVPETAVELPDRVEAVFGLIWDAMDRAALRATHNLRMALPRSRPALEAEYPLTAAALAGWDAKWELAVRGAFEGLDVDEARLQGVRAFLPSAVRGLHEEQYLGSYVDLEVARRGLIEALTAYLR</sequence>
<dbReference type="EMBL" id="JBITLV010000009">
    <property type="protein sequence ID" value="MFI7589727.1"/>
    <property type="molecule type" value="Genomic_DNA"/>
</dbReference>
<dbReference type="PROSITE" id="PS50977">
    <property type="entry name" value="HTH_TETR_2"/>
    <property type="match status" value="1"/>
</dbReference>
<reference evidence="7 8" key="1">
    <citation type="submission" date="2024-10" db="EMBL/GenBank/DDBJ databases">
        <title>The Natural Products Discovery Center: Release of the First 8490 Sequenced Strains for Exploring Actinobacteria Biosynthetic Diversity.</title>
        <authorList>
            <person name="Kalkreuter E."/>
            <person name="Kautsar S.A."/>
            <person name="Yang D."/>
            <person name="Bader C.D."/>
            <person name="Teijaro C.N."/>
            <person name="Fluegel L."/>
            <person name="Davis C.M."/>
            <person name="Simpson J.R."/>
            <person name="Lauterbach L."/>
            <person name="Steele A.D."/>
            <person name="Gui C."/>
            <person name="Meng S."/>
            <person name="Li G."/>
            <person name="Viehrig K."/>
            <person name="Ye F."/>
            <person name="Su P."/>
            <person name="Kiefer A.F."/>
            <person name="Nichols A."/>
            <person name="Cepeda A.J."/>
            <person name="Yan W."/>
            <person name="Fan B."/>
            <person name="Jiang Y."/>
            <person name="Adhikari A."/>
            <person name="Zheng C.-J."/>
            <person name="Schuster L."/>
            <person name="Cowan T.M."/>
            <person name="Smanski M.J."/>
            <person name="Chevrette M.G."/>
            <person name="De Carvalho L.P.S."/>
            <person name="Shen B."/>
        </authorList>
    </citation>
    <scope>NUCLEOTIDE SEQUENCE [LARGE SCALE GENOMIC DNA]</scope>
    <source>
        <strain evidence="7 8">NPDC049639</strain>
    </source>
</reference>
<dbReference type="InterPro" id="IPR009057">
    <property type="entry name" value="Homeodomain-like_sf"/>
</dbReference>
<evidence type="ECO:0000259" key="6">
    <source>
        <dbReference type="PROSITE" id="PS50977"/>
    </source>
</evidence>
<evidence type="ECO:0000256" key="2">
    <source>
        <dbReference type="ARBA" id="ARBA00023125"/>
    </source>
</evidence>
<gene>
    <name evidence="7" type="ORF">ACIB24_21880</name>
</gene>
<proteinExistence type="predicted"/>
<keyword evidence="2 4" id="KW-0238">DNA-binding</keyword>
<keyword evidence="8" id="KW-1185">Reference proteome</keyword>